<reference evidence="5" key="1">
    <citation type="journal article" date="2023" name="Mol. Phylogenet. Evol.">
        <title>Genome-scale phylogeny and comparative genomics of the fungal order Sordariales.</title>
        <authorList>
            <person name="Hensen N."/>
            <person name="Bonometti L."/>
            <person name="Westerberg I."/>
            <person name="Brannstrom I.O."/>
            <person name="Guillou S."/>
            <person name="Cros-Aarteil S."/>
            <person name="Calhoun S."/>
            <person name="Haridas S."/>
            <person name="Kuo A."/>
            <person name="Mondo S."/>
            <person name="Pangilinan J."/>
            <person name="Riley R."/>
            <person name="LaButti K."/>
            <person name="Andreopoulos B."/>
            <person name="Lipzen A."/>
            <person name="Chen C."/>
            <person name="Yan M."/>
            <person name="Daum C."/>
            <person name="Ng V."/>
            <person name="Clum A."/>
            <person name="Steindorff A."/>
            <person name="Ohm R.A."/>
            <person name="Martin F."/>
            <person name="Silar P."/>
            <person name="Natvig D.O."/>
            <person name="Lalanne C."/>
            <person name="Gautier V."/>
            <person name="Ament-Velasquez S.L."/>
            <person name="Kruys A."/>
            <person name="Hutchinson M.I."/>
            <person name="Powell A.J."/>
            <person name="Barry K."/>
            <person name="Miller A.N."/>
            <person name="Grigoriev I.V."/>
            <person name="Debuchy R."/>
            <person name="Gladieux P."/>
            <person name="Hiltunen Thoren M."/>
            <person name="Johannesson H."/>
        </authorList>
    </citation>
    <scope>NUCLEOTIDE SEQUENCE</scope>
    <source>
        <strain evidence="5">CBS 103.79</strain>
    </source>
</reference>
<dbReference type="PROSITE" id="PS50048">
    <property type="entry name" value="ZN2_CY6_FUNGAL_2"/>
    <property type="match status" value="1"/>
</dbReference>
<reference evidence="5" key="2">
    <citation type="submission" date="2023-05" db="EMBL/GenBank/DDBJ databases">
        <authorList>
            <consortium name="Lawrence Berkeley National Laboratory"/>
            <person name="Steindorff A."/>
            <person name="Hensen N."/>
            <person name="Bonometti L."/>
            <person name="Westerberg I."/>
            <person name="Brannstrom I.O."/>
            <person name="Guillou S."/>
            <person name="Cros-Aarteil S."/>
            <person name="Calhoun S."/>
            <person name="Haridas S."/>
            <person name="Kuo A."/>
            <person name="Mondo S."/>
            <person name="Pangilinan J."/>
            <person name="Riley R."/>
            <person name="Labutti K."/>
            <person name="Andreopoulos B."/>
            <person name="Lipzen A."/>
            <person name="Chen C."/>
            <person name="Yanf M."/>
            <person name="Daum C."/>
            <person name="Ng V."/>
            <person name="Clum A."/>
            <person name="Ohm R."/>
            <person name="Martin F."/>
            <person name="Silar P."/>
            <person name="Natvig D."/>
            <person name="Lalanne C."/>
            <person name="Gautier V."/>
            <person name="Ament-Velasquez S.L."/>
            <person name="Kruys A."/>
            <person name="Hutchinson M.I."/>
            <person name="Powell A.J."/>
            <person name="Barry K."/>
            <person name="Miller A.N."/>
            <person name="Grigoriev I.V."/>
            <person name="Debuchy R."/>
            <person name="Gladieux P."/>
            <person name="Thoren M.H."/>
            <person name="Johannesson H."/>
        </authorList>
    </citation>
    <scope>NUCLEOTIDE SEQUENCE</scope>
    <source>
        <strain evidence="5">CBS 103.79</strain>
    </source>
</reference>
<proteinExistence type="predicted"/>
<gene>
    <name evidence="5" type="ORF">C8A05DRAFT_36130</name>
</gene>
<dbReference type="CDD" id="cd00067">
    <property type="entry name" value="GAL4"/>
    <property type="match status" value="1"/>
</dbReference>
<name>A0AAN6MGD6_9PEZI</name>
<keyword evidence="6" id="KW-1185">Reference proteome</keyword>
<sequence length="689" mass="74134">MGKGQAGIPSPRAPGSPASSPASPAVAPSAAPVPSTPTKPPKPPIKRPRAIGACRNCRKKKLKCDRPRPHPCSRCRESGVECIYRAPGVKHDAFYDDAPAPGSASPPAPAPAPAAVPAPAPTPRAKSARKKSAKRPRRLRKGRPARVQPAEPVPFPPKPVPFRPEPVPLRPQLPFCRPEVCSVSDVLGLFWYDGEDMPMSPQAEAVFDLLRGLQHVLCGLETQHTRALLPAPKLVELAGVSVGRRMADLLPSEAACRQGVATFLALRDGLGPLLDVPVFLAEHARFWSGEAAANTARVGRPNHFLPQLLCVLVIAAWSCTPSRGLDAEDATAVHAPTACALVRRHVLATRAGGDRTPGALQTELLSLVAEDATGVINPRDAWARMGRLVRAAHAARLPRRGPRPEHAQLRHGELPQPPAPAHPLQPPPPSSPSLWQALFSTDLRLSLTANLACPTVPSRSTTDPRTTTTTTVSPVHRGLAEINNIIAQAGAGAPAGKLLAPRAAKMRLLLPFARDMPAEAASACLEVLRWVAEEMEAEAEENAALVALRYHVIRKTAVIAAVMTCCLVRGARREGGRGVLPVEEKEALRRVEGALVGMTEMAARRGGRGAEFRDLVLVAVVLGASWEGSLEAKLRWVEEWLGYVSRAAERVREKLPPLEEGADHRGQQGVVWETFRWRDMLQALWPWDE</sequence>
<feature type="region of interest" description="Disordered" evidence="3">
    <location>
        <begin position="1"/>
        <end position="75"/>
    </location>
</feature>
<dbReference type="GO" id="GO:0005634">
    <property type="term" value="C:nucleus"/>
    <property type="evidence" value="ECO:0007669"/>
    <property type="project" value="UniProtKB-SubCell"/>
</dbReference>
<feature type="compositionally biased region" description="Pro residues" evidence="3">
    <location>
        <begin position="415"/>
        <end position="431"/>
    </location>
</feature>
<dbReference type="Gene3D" id="4.10.240.10">
    <property type="entry name" value="Zn(2)-C6 fungal-type DNA-binding domain"/>
    <property type="match status" value="1"/>
</dbReference>
<keyword evidence="2" id="KW-0539">Nucleus</keyword>
<dbReference type="Pfam" id="PF00172">
    <property type="entry name" value="Zn_clus"/>
    <property type="match status" value="1"/>
</dbReference>
<accession>A0AAN6MGD6</accession>
<dbReference type="Proteomes" id="UP001303889">
    <property type="component" value="Unassembled WGS sequence"/>
</dbReference>
<comment type="subcellular location">
    <subcellularLocation>
        <location evidence="1">Nucleus</location>
    </subcellularLocation>
</comment>
<evidence type="ECO:0000256" key="1">
    <source>
        <dbReference type="ARBA" id="ARBA00004123"/>
    </source>
</evidence>
<feature type="region of interest" description="Disordered" evidence="3">
    <location>
        <begin position="394"/>
        <end position="432"/>
    </location>
</feature>
<organism evidence="5 6">
    <name type="scientific">Staphylotrichum tortipilum</name>
    <dbReference type="NCBI Taxonomy" id="2831512"/>
    <lineage>
        <taxon>Eukaryota</taxon>
        <taxon>Fungi</taxon>
        <taxon>Dikarya</taxon>
        <taxon>Ascomycota</taxon>
        <taxon>Pezizomycotina</taxon>
        <taxon>Sordariomycetes</taxon>
        <taxon>Sordariomycetidae</taxon>
        <taxon>Sordariales</taxon>
        <taxon>Chaetomiaceae</taxon>
        <taxon>Staphylotrichum</taxon>
    </lineage>
</organism>
<dbReference type="SMART" id="SM00066">
    <property type="entry name" value="GAL4"/>
    <property type="match status" value="1"/>
</dbReference>
<dbReference type="InterPro" id="IPR036864">
    <property type="entry name" value="Zn2-C6_fun-type_DNA-bd_sf"/>
</dbReference>
<dbReference type="EMBL" id="MU855692">
    <property type="protein sequence ID" value="KAK3900240.1"/>
    <property type="molecule type" value="Genomic_DNA"/>
</dbReference>
<dbReference type="GO" id="GO:0008270">
    <property type="term" value="F:zinc ion binding"/>
    <property type="evidence" value="ECO:0007669"/>
    <property type="project" value="InterPro"/>
</dbReference>
<feature type="compositionally biased region" description="Basic and acidic residues" evidence="3">
    <location>
        <begin position="402"/>
        <end position="413"/>
    </location>
</feature>
<evidence type="ECO:0000313" key="6">
    <source>
        <dbReference type="Proteomes" id="UP001303889"/>
    </source>
</evidence>
<dbReference type="PANTHER" id="PTHR31001:SF58">
    <property type="entry name" value="ZN(II)2CYS6 TRANSCRIPTION FACTOR (EUROFUNG)"/>
    <property type="match status" value="1"/>
</dbReference>
<feature type="compositionally biased region" description="Low complexity" evidence="3">
    <location>
        <begin position="1"/>
        <end position="33"/>
    </location>
</feature>
<feature type="compositionally biased region" description="Pro residues" evidence="3">
    <location>
        <begin position="104"/>
        <end position="122"/>
    </location>
</feature>
<dbReference type="InterPro" id="IPR001138">
    <property type="entry name" value="Zn2Cys6_DnaBD"/>
</dbReference>
<feature type="compositionally biased region" description="Pro residues" evidence="3">
    <location>
        <begin position="34"/>
        <end position="43"/>
    </location>
</feature>
<dbReference type="SUPFAM" id="SSF57701">
    <property type="entry name" value="Zn2/Cys6 DNA-binding domain"/>
    <property type="match status" value="1"/>
</dbReference>
<feature type="region of interest" description="Disordered" evidence="3">
    <location>
        <begin position="95"/>
        <end position="159"/>
    </location>
</feature>
<evidence type="ECO:0000313" key="5">
    <source>
        <dbReference type="EMBL" id="KAK3900240.1"/>
    </source>
</evidence>
<feature type="compositionally biased region" description="Basic residues" evidence="3">
    <location>
        <begin position="126"/>
        <end position="144"/>
    </location>
</feature>
<feature type="compositionally biased region" description="Basic and acidic residues" evidence="3">
    <location>
        <begin position="64"/>
        <end position="75"/>
    </location>
</feature>
<dbReference type="PROSITE" id="PS00463">
    <property type="entry name" value="ZN2_CY6_FUNGAL_1"/>
    <property type="match status" value="1"/>
</dbReference>
<dbReference type="PANTHER" id="PTHR31001">
    <property type="entry name" value="UNCHARACTERIZED TRANSCRIPTIONAL REGULATORY PROTEIN"/>
    <property type="match status" value="1"/>
</dbReference>
<dbReference type="CDD" id="cd12148">
    <property type="entry name" value="fungal_TF_MHR"/>
    <property type="match status" value="1"/>
</dbReference>
<comment type="caution">
    <text evidence="5">The sequence shown here is derived from an EMBL/GenBank/DDBJ whole genome shotgun (WGS) entry which is preliminary data.</text>
</comment>
<protein>
    <recommendedName>
        <fullName evidence="4">Zn(2)-C6 fungal-type domain-containing protein</fullName>
    </recommendedName>
</protein>
<dbReference type="AlphaFoldDB" id="A0AAN6MGD6"/>
<evidence type="ECO:0000256" key="3">
    <source>
        <dbReference type="SAM" id="MobiDB-lite"/>
    </source>
</evidence>
<evidence type="ECO:0000259" key="4">
    <source>
        <dbReference type="PROSITE" id="PS50048"/>
    </source>
</evidence>
<dbReference type="InterPro" id="IPR050613">
    <property type="entry name" value="Sec_Metabolite_Reg"/>
</dbReference>
<evidence type="ECO:0000256" key="2">
    <source>
        <dbReference type="ARBA" id="ARBA00023242"/>
    </source>
</evidence>
<dbReference type="GO" id="GO:0000981">
    <property type="term" value="F:DNA-binding transcription factor activity, RNA polymerase II-specific"/>
    <property type="evidence" value="ECO:0007669"/>
    <property type="project" value="InterPro"/>
</dbReference>
<feature type="domain" description="Zn(2)-C6 fungal-type" evidence="4">
    <location>
        <begin position="53"/>
        <end position="84"/>
    </location>
</feature>